<protein>
    <recommendedName>
        <fullName evidence="4">HTH araC/xylS-type domain-containing protein</fullName>
    </recommendedName>
</protein>
<dbReference type="InterPro" id="IPR018060">
    <property type="entry name" value="HTH_AraC"/>
</dbReference>
<evidence type="ECO:0000256" key="2">
    <source>
        <dbReference type="ARBA" id="ARBA00023125"/>
    </source>
</evidence>
<dbReference type="SUPFAM" id="SSF46689">
    <property type="entry name" value="Homeodomain-like"/>
    <property type="match status" value="1"/>
</dbReference>
<dbReference type="STRING" id="56804.BAE46_13560"/>
<dbReference type="eggNOG" id="COG2207">
    <property type="taxonomic scope" value="Bacteria"/>
</dbReference>
<dbReference type="EMBL" id="BAET01000029">
    <property type="protein sequence ID" value="GAB56468.1"/>
    <property type="molecule type" value="Genomic_DNA"/>
</dbReference>
<evidence type="ECO:0000313" key="6">
    <source>
        <dbReference type="Proteomes" id="UP000053586"/>
    </source>
</evidence>
<dbReference type="InterPro" id="IPR032687">
    <property type="entry name" value="AraC-type_N"/>
</dbReference>
<feature type="domain" description="HTH araC/xylS-type" evidence="4">
    <location>
        <begin position="235"/>
        <end position="332"/>
    </location>
</feature>
<keyword evidence="1" id="KW-0805">Transcription regulation</keyword>
<reference evidence="5 6" key="1">
    <citation type="journal article" date="2012" name="J. Bacteriol.">
        <title>Genome sequence of proteorhodopsin-containing sea ice bacterium Glaciecola punicea ACAM 611T.</title>
        <authorList>
            <person name="Qin Q.-L."/>
            <person name="Xie B.-B."/>
            <person name="Shu Y.-L."/>
            <person name="Rong J.-C."/>
            <person name="Zhao D.-L."/>
            <person name="Zhang X.-Y."/>
            <person name="Chen X.-L."/>
            <person name="Zhou B.-C."/>
            <person name="Zhanga Y.-Z."/>
        </authorList>
    </citation>
    <scope>NUCLEOTIDE SEQUENCE [LARGE SCALE GENOMIC DNA]</scope>
    <source>
        <strain evidence="5 6">ACAM 611</strain>
    </source>
</reference>
<dbReference type="PROSITE" id="PS01124">
    <property type="entry name" value="HTH_ARAC_FAMILY_2"/>
    <property type="match status" value="1"/>
</dbReference>
<dbReference type="RefSeq" id="WP_006006642.1">
    <property type="nucleotide sequence ID" value="NZ_BAET01000029.1"/>
</dbReference>
<dbReference type="GO" id="GO:0000976">
    <property type="term" value="F:transcription cis-regulatory region binding"/>
    <property type="evidence" value="ECO:0007669"/>
    <property type="project" value="TreeGrafter"/>
</dbReference>
<keyword evidence="3" id="KW-0804">Transcription</keyword>
<evidence type="ECO:0000256" key="3">
    <source>
        <dbReference type="ARBA" id="ARBA00023163"/>
    </source>
</evidence>
<sequence length="333" mass="38181">MKNITVPSYFAASLLKNIPNKNVNYIELLNKNDIRAQVVENRNARLSVESFISLQQDITNLMQDEMIGHFEQAMPLGAFSICCHSLIHSTTVGSALERYCQFYQIVNRGLLPKVAFQKDGVSVILTPQSSSFIYDRYAYEACLYYIHRLLNWLSNSFIQPVQANFDYAYPEHAAQYRPLFLGTNVIFDSDRTELIFSASAMDLPVVQDQQSLSKFLQNPAYEMAIQGYETSHWSSRVSKLIQRDLKNIPSLESLAQTLSVHPQTLRRRLKVEGTSFQGIKNNARRDYAIYKLSRTRESIDNISLKAGFSEISTFFRAFKTWTGVTPTSYRRTD</sequence>
<dbReference type="InterPro" id="IPR020449">
    <property type="entry name" value="Tscrpt_reg_AraC-type_HTH"/>
</dbReference>
<comment type="caution">
    <text evidence="5">The sequence shown here is derived from an EMBL/GenBank/DDBJ whole genome shotgun (WGS) entry which is preliminary data.</text>
</comment>
<evidence type="ECO:0000313" key="5">
    <source>
        <dbReference type="EMBL" id="GAB56468.1"/>
    </source>
</evidence>
<dbReference type="Pfam" id="PF12833">
    <property type="entry name" value="HTH_18"/>
    <property type="match status" value="1"/>
</dbReference>
<proteinExistence type="predicted"/>
<dbReference type="PANTHER" id="PTHR47894">
    <property type="entry name" value="HTH-TYPE TRANSCRIPTIONAL REGULATOR GADX"/>
    <property type="match status" value="1"/>
</dbReference>
<gene>
    <name evidence="5" type="ORF">GPUN_2353</name>
</gene>
<dbReference type="Pfam" id="PF12625">
    <property type="entry name" value="Arabinose_bd"/>
    <property type="match status" value="1"/>
</dbReference>
<reference evidence="5 6" key="2">
    <citation type="journal article" date="2017" name="Antonie Van Leeuwenhoek">
        <title>Rhizobium rhizosphaerae sp. nov., a novel species isolated from rice rhizosphere.</title>
        <authorList>
            <person name="Zhao J.J."/>
            <person name="Zhang J."/>
            <person name="Zhang R.J."/>
            <person name="Zhang C.W."/>
            <person name="Yin H.Q."/>
            <person name="Zhang X.X."/>
        </authorList>
    </citation>
    <scope>NUCLEOTIDE SEQUENCE [LARGE SCALE GENOMIC DNA]</scope>
    <source>
        <strain evidence="5 6">ACAM 611</strain>
    </source>
</reference>
<dbReference type="PANTHER" id="PTHR47894:SF1">
    <property type="entry name" value="HTH-TYPE TRANSCRIPTIONAL REGULATOR VQSM"/>
    <property type="match status" value="1"/>
</dbReference>
<evidence type="ECO:0000256" key="1">
    <source>
        <dbReference type="ARBA" id="ARBA00023015"/>
    </source>
</evidence>
<dbReference type="SMART" id="SM00342">
    <property type="entry name" value="HTH_ARAC"/>
    <property type="match status" value="1"/>
</dbReference>
<dbReference type="InterPro" id="IPR009057">
    <property type="entry name" value="Homeodomain-like_sf"/>
</dbReference>
<keyword evidence="6" id="KW-1185">Reference proteome</keyword>
<dbReference type="PRINTS" id="PR00032">
    <property type="entry name" value="HTHARAC"/>
</dbReference>
<dbReference type="OrthoDB" id="5582699at2"/>
<evidence type="ECO:0000259" key="4">
    <source>
        <dbReference type="PROSITE" id="PS01124"/>
    </source>
</evidence>
<dbReference type="GO" id="GO:0005829">
    <property type="term" value="C:cytosol"/>
    <property type="evidence" value="ECO:0007669"/>
    <property type="project" value="TreeGrafter"/>
</dbReference>
<dbReference type="GO" id="GO:0003700">
    <property type="term" value="F:DNA-binding transcription factor activity"/>
    <property type="evidence" value="ECO:0007669"/>
    <property type="project" value="InterPro"/>
</dbReference>
<keyword evidence="2" id="KW-0238">DNA-binding</keyword>
<dbReference type="Proteomes" id="UP000053586">
    <property type="component" value="Unassembled WGS sequence"/>
</dbReference>
<accession>H5TDU1</accession>
<dbReference type="AlphaFoldDB" id="H5TDU1"/>
<name>H5TDU1_9ALTE</name>
<dbReference type="Gene3D" id="1.10.10.60">
    <property type="entry name" value="Homeodomain-like"/>
    <property type="match status" value="1"/>
</dbReference>
<organism evidence="5 6">
    <name type="scientific">Glaciecola punicea ACAM 611</name>
    <dbReference type="NCBI Taxonomy" id="1121923"/>
    <lineage>
        <taxon>Bacteria</taxon>
        <taxon>Pseudomonadati</taxon>
        <taxon>Pseudomonadota</taxon>
        <taxon>Gammaproteobacteria</taxon>
        <taxon>Alteromonadales</taxon>
        <taxon>Alteromonadaceae</taxon>
        <taxon>Glaciecola</taxon>
    </lineage>
</organism>